<dbReference type="OrthoDB" id="10465288at2759"/>
<keyword evidence="1" id="KW-0472">Membrane</keyword>
<dbReference type="AlphaFoldDB" id="A0A4T0X6U4"/>
<dbReference type="EMBL" id="SELW01000141">
    <property type="protein sequence ID" value="TID30574.1"/>
    <property type="molecule type" value="Genomic_DNA"/>
</dbReference>
<protein>
    <submittedName>
        <fullName evidence="2">Uncharacterized protein</fullName>
    </submittedName>
</protein>
<reference evidence="2 3" key="1">
    <citation type="journal article" date="2019" name="Front. Genet.">
        <title>Whole-Genome Sequencing of the Opportunistic Yeast Pathogen Candida inconspicua Uncovers Its Hybrid Origin.</title>
        <authorList>
            <person name="Mixao V."/>
            <person name="Hansen A.P."/>
            <person name="Saus E."/>
            <person name="Boekhout T."/>
            <person name="Lass-Florl C."/>
            <person name="Gabaldon T."/>
        </authorList>
    </citation>
    <scope>NUCLEOTIDE SEQUENCE [LARGE SCALE GENOMIC DNA]</scope>
    <source>
        <strain evidence="2 3">CBS 180</strain>
    </source>
</reference>
<evidence type="ECO:0000313" key="3">
    <source>
        <dbReference type="Proteomes" id="UP000307173"/>
    </source>
</evidence>
<organism evidence="2 3">
    <name type="scientific">Pichia inconspicua</name>
    <dbReference type="NCBI Taxonomy" id="52247"/>
    <lineage>
        <taxon>Eukaryota</taxon>
        <taxon>Fungi</taxon>
        <taxon>Dikarya</taxon>
        <taxon>Ascomycota</taxon>
        <taxon>Saccharomycotina</taxon>
        <taxon>Pichiomycetes</taxon>
        <taxon>Pichiales</taxon>
        <taxon>Pichiaceae</taxon>
        <taxon>Pichia</taxon>
    </lineage>
</organism>
<sequence length="259" mass="30483">MALEFNKAWETVTGSPFAEMRVTDIMWFYDVLEEYLNKQLLSDVERKFLVDVIMDCPDTSVDKTKFKAFMERLFECSMDDILRGFLISNHDNKEEYTRTLTLKSDTLNSILHKGTVDERKKALQFRINELEGMVSRAQLNDKKDEKTITVLNQVLLNYYRSLISLLQSQPELDNSLISRLKNGVDRQDILVNELKAKVGDTIPSSTWGKIKYRFLRAYYMLLRTFRYCFTALVLIILFQTIMSLYNSDYGEDYEDDIIW</sequence>
<evidence type="ECO:0000313" key="2">
    <source>
        <dbReference type="EMBL" id="TID30574.1"/>
    </source>
</evidence>
<accession>A0A4T0X6U4</accession>
<keyword evidence="3" id="KW-1185">Reference proteome</keyword>
<evidence type="ECO:0000256" key="1">
    <source>
        <dbReference type="SAM" id="Phobius"/>
    </source>
</evidence>
<feature type="transmembrane region" description="Helical" evidence="1">
    <location>
        <begin position="224"/>
        <end position="245"/>
    </location>
</feature>
<name>A0A4T0X6U4_9ASCO</name>
<comment type="caution">
    <text evidence="2">The sequence shown here is derived from an EMBL/GenBank/DDBJ whole genome shotgun (WGS) entry which is preliminary data.</text>
</comment>
<keyword evidence="1" id="KW-1133">Transmembrane helix</keyword>
<proteinExistence type="predicted"/>
<gene>
    <name evidence="2" type="ORF">CANINC_000929</name>
</gene>
<keyword evidence="1" id="KW-0812">Transmembrane</keyword>
<dbReference type="Proteomes" id="UP000307173">
    <property type="component" value="Unassembled WGS sequence"/>
</dbReference>